<organism evidence="1 2">
    <name type="scientific">Pseudomonas coronafaciens pv. striafaciens</name>
    <dbReference type="NCBI Taxonomy" id="235276"/>
    <lineage>
        <taxon>Bacteria</taxon>
        <taxon>Pseudomonadati</taxon>
        <taxon>Pseudomonadota</taxon>
        <taxon>Gammaproteobacteria</taxon>
        <taxon>Pseudomonadales</taxon>
        <taxon>Pseudomonadaceae</taxon>
        <taxon>Pseudomonas</taxon>
        <taxon>Pseudomonas coronafaciens</taxon>
    </lineage>
</organism>
<evidence type="ECO:0000313" key="2">
    <source>
        <dbReference type="Proteomes" id="UP000268004"/>
    </source>
</evidence>
<dbReference type="Proteomes" id="UP000268004">
    <property type="component" value="Unassembled WGS sequence"/>
</dbReference>
<gene>
    <name evidence="1" type="ORF">ALP78_01754</name>
</gene>
<reference evidence="1 2" key="1">
    <citation type="submission" date="2018-08" db="EMBL/GenBank/DDBJ databases">
        <title>Recombination of ecologically and evolutionarily significant loci maintains genetic cohesion in the Pseudomonas syringae species complex.</title>
        <authorList>
            <person name="Dillon M."/>
            <person name="Thakur S."/>
            <person name="Almeida R.N.D."/>
            <person name="Weir B.S."/>
            <person name="Guttman D.S."/>
        </authorList>
    </citation>
    <scope>NUCLEOTIDE SEQUENCE [LARGE SCALE GENOMIC DNA]</scope>
    <source>
        <strain evidence="1 2">ICMP 4996</strain>
    </source>
</reference>
<proteinExistence type="predicted"/>
<dbReference type="AlphaFoldDB" id="A0A3M4Y3G6"/>
<evidence type="ECO:0000313" key="1">
    <source>
        <dbReference type="EMBL" id="RMR82543.1"/>
    </source>
</evidence>
<accession>A0A3M4Y3G6</accession>
<dbReference type="EMBL" id="RBSD01000166">
    <property type="protein sequence ID" value="RMR82543.1"/>
    <property type="molecule type" value="Genomic_DNA"/>
</dbReference>
<comment type="caution">
    <text evidence="1">The sequence shown here is derived from an EMBL/GenBank/DDBJ whole genome shotgun (WGS) entry which is preliminary data.</text>
</comment>
<name>A0A3M4Y3G6_9PSED</name>
<protein>
    <submittedName>
        <fullName evidence="1">Uncharacterized protein</fullName>
    </submittedName>
</protein>
<sequence>MDGGSGTVLQGIELMIFGIPDQRLRPVVDLRCQRVERFVHRNRLGTFKTVERLGRALEVVRLATVDLAAAAQPFIDQAGLDAVSQ</sequence>